<dbReference type="InterPro" id="IPR003018">
    <property type="entry name" value="GAF"/>
</dbReference>
<dbReference type="SMART" id="SM00091">
    <property type="entry name" value="PAS"/>
    <property type="match status" value="1"/>
</dbReference>
<dbReference type="Pfam" id="PF13426">
    <property type="entry name" value="PAS_9"/>
    <property type="match status" value="1"/>
</dbReference>
<dbReference type="EMBL" id="CADCVT010000204">
    <property type="protein sequence ID" value="CAA9502775.1"/>
    <property type="molecule type" value="Genomic_DNA"/>
</dbReference>
<dbReference type="InterPro" id="IPR036457">
    <property type="entry name" value="PPM-type-like_dom_sf"/>
</dbReference>
<dbReference type="InterPro" id="IPR000700">
    <property type="entry name" value="PAS-assoc_C"/>
</dbReference>
<feature type="domain" description="PAC" evidence="3">
    <location>
        <begin position="251"/>
        <end position="301"/>
    </location>
</feature>
<dbReference type="Gene3D" id="3.60.40.10">
    <property type="entry name" value="PPM-type phosphatase domain"/>
    <property type="match status" value="1"/>
</dbReference>
<dbReference type="InterPro" id="IPR000014">
    <property type="entry name" value="PAS"/>
</dbReference>
<name>A0A6J4SLH9_9ACTN</name>
<dbReference type="Pfam" id="PF13185">
    <property type="entry name" value="GAF_2"/>
    <property type="match status" value="1"/>
</dbReference>
<evidence type="ECO:0000259" key="2">
    <source>
        <dbReference type="PROSITE" id="PS50112"/>
    </source>
</evidence>
<feature type="domain" description="PAS" evidence="2">
    <location>
        <begin position="173"/>
        <end position="244"/>
    </location>
</feature>
<dbReference type="SMART" id="SM00065">
    <property type="entry name" value="GAF"/>
    <property type="match status" value="1"/>
</dbReference>
<proteinExistence type="predicted"/>
<dbReference type="InterPro" id="IPR052016">
    <property type="entry name" value="Bact_Sigma-Reg"/>
</dbReference>
<organism evidence="4">
    <name type="scientific">uncultured Solirubrobacteraceae bacterium</name>
    <dbReference type="NCBI Taxonomy" id="1162706"/>
    <lineage>
        <taxon>Bacteria</taxon>
        <taxon>Bacillati</taxon>
        <taxon>Actinomycetota</taxon>
        <taxon>Thermoleophilia</taxon>
        <taxon>Solirubrobacterales</taxon>
        <taxon>Solirubrobacteraceae</taxon>
        <taxon>environmental samples</taxon>
    </lineage>
</organism>
<dbReference type="NCBIfam" id="TIGR00229">
    <property type="entry name" value="sensory_box"/>
    <property type="match status" value="1"/>
</dbReference>
<dbReference type="PROSITE" id="PS50112">
    <property type="entry name" value="PAS"/>
    <property type="match status" value="1"/>
</dbReference>
<dbReference type="SUPFAM" id="SSF81606">
    <property type="entry name" value="PP2C-like"/>
    <property type="match status" value="1"/>
</dbReference>
<dbReference type="CDD" id="cd00130">
    <property type="entry name" value="PAS"/>
    <property type="match status" value="1"/>
</dbReference>
<dbReference type="PANTHER" id="PTHR43156">
    <property type="entry name" value="STAGE II SPORULATION PROTEIN E-RELATED"/>
    <property type="match status" value="1"/>
</dbReference>
<sequence length="568" mass="61128">MTRRFGESLLRALAGARTGESATGAVLGELVKALGGRLAVLWLLDPRTGLLGWQADHSVADEPSELRDMNRRLTFAPGVGLPGRILSTLQPTWVEDVAADPDFPRADVALQAGMRSVVGGPLLAQDGLMGVVEVFSTTARQPDEQQVSDVVLVGQQLGFYLGRRRVEDRLRATEESSASIVHAALDCIITMDHRGRVVDFNPAAETTFGYDRDETIGELLAELIIPPEFRDAHHEALASYIKSRDARILGQRLELTGMRADGSQFPVELTVTRLGTYEPPVFAGFIRDISERRAAEEQLGELLEREQVERARAERAERATRDVAEVLQRSLLPPRLPTIPGLELGAAYRAGTAGWQVGGDFYDVFKLGKGRWAIAIGDVCGKGPRAAALTAMVRYAIRNAAVREARPSDVLAALNAELLADEQGELVTAIYATMDIGDDETCVRMAVGGHPLPLLARADGPVTAVGRSGALLGAVESAQSYDVEFRLSPRDMLLLYTDGVTEAPVTGGRFGESRLSELVASVAGVAKRHPQHVVDHIDEAVGSARLEAGDDVALLAVRLVETDGASRT</sequence>
<dbReference type="PANTHER" id="PTHR43156:SF2">
    <property type="entry name" value="STAGE II SPORULATION PROTEIN E"/>
    <property type="match status" value="1"/>
</dbReference>
<protein>
    <submittedName>
        <fullName evidence="4">Serine phosphatase RsbU, regulator of sigma subunit</fullName>
    </submittedName>
</protein>
<accession>A0A6J4SLH9</accession>
<dbReference type="InterPro" id="IPR035965">
    <property type="entry name" value="PAS-like_dom_sf"/>
</dbReference>
<dbReference type="Gene3D" id="3.30.450.20">
    <property type="entry name" value="PAS domain"/>
    <property type="match status" value="1"/>
</dbReference>
<dbReference type="GO" id="GO:0016791">
    <property type="term" value="F:phosphatase activity"/>
    <property type="evidence" value="ECO:0007669"/>
    <property type="project" value="TreeGrafter"/>
</dbReference>
<dbReference type="SMART" id="SM00331">
    <property type="entry name" value="PP2C_SIG"/>
    <property type="match status" value="1"/>
</dbReference>
<dbReference type="InterPro" id="IPR001932">
    <property type="entry name" value="PPM-type_phosphatase-like_dom"/>
</dbReference>
<dbReference type="SUPFAM" id="SSF55781">
    <property type="entry name" value="GAF domain-like"/>
    <property type="match status" value="1"/>
</dbReference>
<dbReference type="Pfam" id="PF07228">
    <property type="entry name" value="SpoIIE"/>
    <property type="match status" value="1"/>
</dbReference>
<evidence type="ECO:0000256" key="1">
    <source>
        <dbReference type="ARBA" id="ARBA00022801"/>
    </source>
</evidence>
<keyword evidence="1" id="KW-0378">Hydrolase</keyword>
<dbReference type="SUPFAM" id="SSF55785">
    <property type="entry name" value="PYP-like sensor domain (PAS domain)"/>
    <property type="match status" value="1"/>
</dbReference>
<dbReference type="AlphaFoldDB" id="A0A6J4SLH9"/>
<evidence type="ECO:0000259" key="3">
    <source>
        <dbReference type="PROSITE" id="PS50113"/>
    </source>
</evidence>
<dbReference type="PROSITE" id="PS50113">
    <property type="entry name" value="PAC"/>
    <property type="match status" value="1"/>
</dbReference>
<dbReference type="Gene3D" id="3.30.450.40">
    <property type="match status" value="1"/>
</dbReference>
<dbReference type="InterPro" id="IPR029016">
    <property type="entry name" value="GAF-like_dom_sf"/>
</dbReference>
<gene>
    <name evidence="4" type="ORF">AVDCRST_MAG85-1868</name>
</gene>
<evidence type="ECO:0000313" key="4">
    <source>
        <dbReference type="EMBL" id="CAA9502775.1"/>
    </source>
</evidence>
<reference evidence="4" key="1">
    <citation type="submission" date="2020-02" db="EMBL/GenBank/DDBJ databases">
        <authorList>
            <person name="Meier V. D."/>
        </authorList>
    </citation>
    <scope>NUCLEOTIDE SEQUENCE</scope>
    <source>
        <strain evidence="4">AVDCRST_MAG85</strain>
    </source>
</reference>